<dbReference type="Pfam" id="PF01483">
    <property type="entry name" value="P_proprotein"/>
    <property type="match status" value="1"/>
</dbReference>
<dbReference type="InterPro" id="IPR009003">
    <property type="entry name" value="Peptidase_S1_PA"/>
</dbReference>
<evidence type="ECO:0000256" key="2">
    <source>
        <dbReference type="ARBA" id="ARBA00022801"/>
    </source>
</evidence>
<evidence type="ECO:0000259" key="7">
    <source>
        <dbReference type="PROSITE" id="PS51829"/>
    </source>
</evidence>
<dbReference type="FunFam" id="2.60.120.260:FF:000149">
    <property type="entry name" value="Leupeptin-inactivating enzyme 1"/>
    <property type="match status" value="1"/>
</dbReference>
<dbReference type="PANTHER" id="PTHR24252">
    <property type="entry name" value="ACROSIN-RELATED"/>
    <property type="match status" value="1"/>
</dbReference>
<keyword evidence="9" id="KW-1185">Reference proteome</keyword>
<keyword evidence="2 4" id="KW-0378">Hydrolase</keyword>
<proteinExistence type="predicted"/>
<accession>A0A9W6W842</accession>
<evidence type="ECO:0000256" key="5">
    <source>
        <dbReference type="SAM" id="SignalP"/>
    </source>
</evidence>
<dbReference type="InterPro" id="IPR043504">
    <property type="entry name" value="Peptidase_S1_PA_chymotrypsin"/>
</dbReference>
<dbReference type="Pfam" id="PF00089">
    <property type="entry name" value="Trypsin"/>
    <property type="match status" value="1"/>
</dbReference>
<dbReference type="InterPro" id="IPR008979">
    <property type="entry name" value="Galactose-bd-like_sf"/>
</dbReference>
<dbReference type="SUPFAM" id="SSF49785">
    <property type="entry name" value="Galactose-binding domain-like"/>
    <property type="match status" value="1"/>
</dbReference>
<dbReference type="InterPro" id="IPR001314">
    <property type="entry name" value="Peptidase_S1A"/>
</dbReference>
<dbReference type="InterPro" id="IPR018114">
    <property type="entry name" value="TRYPSIN_HIS"/>
</dbReference>
<dbReference type="InterPro" id="IPR002884">
    <property type="entry name" value="P_dom"/>
</dbReference>
<feature type="domain" description="P/Homo B" evidence="7">
    <location>
        <begin position="265"/>
        <end position="384"/>
    </location>
</feature>
<dbReference type="FunFam" id="2.40.10.10:FF:000002">
    <property type="entry name" value="Transmembrane protease serine"/>
    <property type="match status" value="1"/>
</dbReference>
<gene>
    <name evidence="8" type="ORF">Afil01_09080</name>
</gene>
<keyword evidence="5" id="KW-0732">Signal</keyword>
<evidence type="ECO:0000313" key="9">
    <source>
        <dbReference type="Proteomes" id="UP001165079"/>
    </source>
</evidence>
<feature type="chain" id="PRO_5040822281" description="Secreted trypsin-like serine protease" evidence="5">
    <location>
        <begin position="33"/>
        <end position="384"/>
    </location>
</feature>
<dbReference type="GO" id="GO:0004252">
    <property type="term" value="F:serine-type endopeptidase activity"/>
    <property type="evidence" value="ECO:0007669"/>
    <property type="project" value="InterPro"/>
</dbReference>
<dbReference type="PROSITE" id="PS51829">
    <property type="entry name" value="P_HOMO_B"/>
    <property type="match status" value="1"/>
</dbReference>
<dbReference type="Proteomes" id="UP001165079">
    <property type="component" value="Unassembled WGS sequence"/>
</dbReference>
<keyword evidence="3" id="KW-1015">Disulfide bond</keyword>
<dbReference type="PANTHER" id="PTHR24252:SF7">
    <property type="entry name" value="HYALIN"/>
    <property type="match status" value="1"/>
</dbReference>
<dbReference type="Gene3D" id="2.40.10.10">
    <property type="entry name" value="Trypsin-like serine proteases"/>
    <property type="match status" value="2"/>
</dbReference>
<dbReference type="AlphaFoldDB" id="A0A9W6W842"/>
<reference evidence="8" key="1">
    <citation type="submission" date="2023-03" db="EMBL/GenBank/DDBJ databases">
        <title>Actinorhabdospora filicis NBRC 111898.</title>
        <authorList>
            <person name="Ichikawa N."/>
            <person name="Sato H."/>
            <person name="Tonouchi N."/>
        </authorList>
    </citation>
    <scope>NUCLEOTIDE SEQUENCE</scope>
    <source>
        <strain evidence="8">NBRC 111898</strain>
    </source>
</reference>
<organism evidence="8 9">
    <name type="scientific">Actinorhabdospora filicis</name>
    <dbReference type="NCBI Taxonomy" id="1785913"/>
    <lineage>
        <taxon>Bacteria</taxon>
        <taxon>Bacillati</taxon>
        <taxon>Actinomycetota</taxon>
        <taxon>Actinomycetes</taxon>
        <taxon>Micromonosporales</taxon>
        <taxon>Micromonosporaceae</taxon>
        <taxon>Actinorhabdospora</taxon>
    </lineage>
</organism>
<evidence type="ECO:0000256" key="1">
    <source>
        <dbReference type="ARBA" id="ARBA00022670"/>
    </source>
</evidence>
<dbReference type="RefSeq" id="WP_285661297.1">
    <property type="nucleotide sequence ID" value="NZ_BSTX01000001.1"/>
</dbReference>
<sequence>MKLALRTAARLVLVALAGVLVAGAVAAAPAQASDPGTNVVGGTRAALGEFPWMVRLSMGCGGSLVHPQVVLTAAHCVSGTGNNTSITATLGVVDLQDSTAIKVNSTYVLQAPGYNGTGKDWALIKLASPVNNVPLATLATDGSNDNGTFNIMGWGAASEGGAQQRYLLKAQVPFISDATCKAAGGSYSGLVDAEEICAGLTQGGVDTCQGDSGGPMTKTVNGTQIQVGIVSWGEGCARPGKPGVYSQVSGMYTNIKAGLDQLTGTVPPGGCGKSFTNGTDVNIPDNTTVTSTVTASGCSGAASGSSKVEVHIVHTYIGDLIVTLIAPDGSRYVLHNRAGGSADNINQTYTVNLSSETANGAWKLEVADKASADTGKIDTWTLTV</sequence>
<comment type="caution">
    <text evidence="8">The sequence shown here is derived from an EMBL/GenBank/DDBJ whole genome shotgun (WGS) entry which is preliminary data.</text>
</comment>
<protein>
    <recommendedName>
        <fullName evidence="10">Secreted trypsin-like serine protease</fullName>
    </recommendedName>
</protein>
<dbReference type="CDD" id="cd00190">
    <property type="entry name" value="Tryp_SPc"/>
    <property type="match status" value="1"/>
</dbReference>
<keyword evidence="1 4" id="KW-0645">Protease</keyword>
<dbReference type="Gene3D" id="2.60.120.260">
    <property type="entry name" value="Galactose-binding domain-like"/>
    <property type="match status" value="1"/>
</dbReference>
<keyword evidence="4" id="KW-0720">Serine protease</keyword>
<dbReference type="PROSITE" id="PS00135">
    <property type="entry name" value="TRYPSIN_SER"/>
    <property type="match status" value="1"/>
</dbReference>
<feature type="signal peptide" evidence="5">
    <location>
        <begin position="1"/>
        <end position="32"/>
    </location>
</feature>
<evidence type="ECO:0008006" key="10">
    <source>
        <dbReference type="Google" id="ProtNLM"/>
    </source>
</evidence>
<name>A0A9W6W842_9ACTN</name>
<dbReference type="SUPFAM" id="SSF50494">
    <property type="entry name" value="Trypsin-like serine proteases"/>
    <property type="match status" value="1"/>
</dbReference>
<dbReference type="PRINTS" id="PR00722">
    <property type="entry name" value="CHYMOTRYPSIN"/>
</dbReference>
<feature type="domain" description="Peptidase S1" evidence="6">
    <location>
        <begin position="39"/>
        <end position="260"/>
    </location>
</feature>
<evidence type="ECO:0000313" key="8">
    <source>
        <dbReference type="EMBL" id="GLZ76101.1"/>
    </source>
</evidence>
<evidence type="ECO:0000256" key="4">
    <source>
        <dbReference type="RuleBase" id="RU363034"/>
    </source>
</evidence>
<dbReference type="PROSITE" id="PS00134">
    <property type="entry name" value="TRYPSIN_HIS"/>
    <property type="match status" value="1"/>
</dbReference>
<dbReference type="EMBL" id="BSTX01000001">
    <property type="protein sequence ID" value="GLZ76101.1"/>
    <property type="molecule type" value="Genomic_DNA"/>
</dbReference>
<dbReference type="InterPro" id="IPR033116">
    <property type="entry name" value="TRYPSIN_SER"/>
</dbReference>
<dbReference type="GO" id="GO:0006508">
    <property type="term" value="P:proteolysis"/>
    <property type="evidence" value="ECO:0007669"/>
    <property type="project" value="UniProtKB-KW"/>
</dbReference>
<evidence type="ECO:0000259" key="6">
    <source>
        <dbReference type="PROSITE" id="PS50240"/>
    </source>
</evidence>
<evidence type="ECO:0000256" key="3">
    <source>
        <dbReference type="ARBA" id="ARBA00023157"/>
    </source>
</evidence>
<dbReference type="SMART" id="SM00020">
    <property type="entry name" value="Tryp_SPc"/>
    <property type="match status" value="1"/>
</dbReference>
<dbReference type="PROSITE" id="PS50240">
    <property type="entry name" value="TRYPSIN_DOM"/>
    <property type="match status" value="1"/>
</dbReference>
<dbReference type="InterPro" id="IPR001254">
    <property type="entry name" value="Trypsin_dom"/>
</dbReference>